<keyword evidence="1" id="KW-0732">Signal</keyword>
<gene>
    <name evidence="3" type="ORF">HYZ11_12930</name>
</gene>
<organism evidence="3 4">
    <name type="scientific">Tectimicrobiota bacterium</name>
    <dbReference type="NCBI Taxonomy" id="2528274"/>
    <lineage>
        <taxon>Bacteria</taxon>
        <taxon>Pseudomonadati</taxon>
        <taxon>Nitrospinota/Tectimicrobiota group</taxon>
        <taxon>Candidatus Tectimicrobiota</taxon>
    </lineage>
</organism>
<comment type="caution">
    <text evidence="3">The sequence shown here is derived from an EMBL/GenBank/DDBJ whole genome shotgun (WGS) entry which is preliminary data.</text>
</comment>
<dbReference type="AlphaFoldDB" id="A0A932MP58"/>
<feature type="domain" description="PEGA" evidence="2">
    <location>
        <begin position="112"/>
        <end position="171"/>
    </location>
</feature>
<protein>
    <submittedName>
        <fullName evidence="3">PEGA domain-containing protein</fullName>
    </submittedName>
</protein>
<evidence type="ECO:0000259" key="2">
    <source>
        <dbReference type="Pfam" id="PF08308"/>
    </source>
</evidence>
<proteinExistence type="predicted"/>
<dbReference type="Proteomes" id="UP000782312">
    <property type="component" value="Unassembled WGS sequence"/>
</dbReference>
<name>A0A932MP58_UNCTE</name>
<sequence length="183" mass="20341">MIRSARLGLWAAVLLAMLAAAAGCFRRSGPVEVTREVGTVRILSEPEGAAVDFDGRPRGEAFKAEPLVIRGVPYGWHSIRATRLGMVPHILEFNLERPEAEFRIPVSAGGAGRLTVRTVPPGAEVFISSRYYGKADPQIQVSALAYGEHSLWVRLDGHRQERINILVERQIERTYHLFLTKVK</sequence>
<evidence type="ECO:0000256" key="1">
    <source>
        <dbReference type="SAM" id="SignalP"/>
    </source>
</evidence>
<reference evidence="3" key="1">
    <citation type="submission" date="2020-07" db="EMBL/GenBank/DDBJ databases">
        <title>Huge and variable diversity of episymbiotic CPR bacteria and DPANN archaea in groundwater ecosystems.</title>
        <authorList>
            <person name="He C.Y."/>
            <person name="Keren R."/>
            <person name="Whittaker M."/>
            <person name="Farag I.F."/>
            <person name="Doudna J."/>
            <person name="Cate J.H.D."/>
            <person name="Banfield J.F."/>
        </authorList>
    </citation>
    <scope>NUCLEOTIDE SEQUENCE</scope>
    <source>
        <strain evidence="3">NC_groundwater_763_Ag_S-0.2um_68_21</strain>
    </source>
</reference>
<dbReference type="Pfam" id="PF08308">
    <property type="entry name" value="PEGA"/>
    <property type="match status" value="1"/>
</dbReference>
<accession>A0A932MP58</accession>
<dbReference type="PROSITE" id="PS51257">
    <property type="entry name" value="PROKAR_LIPOPROTEIN"/>
    <property type="match status" value="1"/>
</dbReference>
<dbReference type="InterPro" id="IPR013229">
    <property type="entry name" value="PEGA"/>
</dbReference>
<feature type="signal peptide" evidence="1">
    <location>
        <begin position="1"/>
        <end position="22"/>
    </location>
</feature>
<feature type="chain" id="PRO_5037964799" evidence="1">
    <location>
        <begin position="23"/>
        <end position="183"/>
    </location>
</feature>
<evidence type="ECO:0000313" key="3">
    <source>
        <dbReference type="EMBL" id="MBI3128503.1"/>
    </source>
</evidence>
<dbReference type="EMBL" id="JACPUR010000030">
    <property type="protein sequence ID" value="MBI3128503.1"/>
    <property type="molecule type" value="Genomic_DNA"/>
</dbReference>
<evidence type="ECO:0000313" key="4">
    <source>
        <dbReference type="Proteomes" id="UP000782312"/>
    </source>
</evidence>